<evidence type="ECO:0000313" key="1">
    <source>
        <dbReference type="EMBL" id="MBM3226483.1"/>
    </source>
</evidence>
<name>A0A938B6A0_UNCTE</name>
<accession>A0A938B6A0</accession>
<dbReference type="AlphaFoldDB" id="A0A938B6A0"/>
<proteinExistence type="predicted"/>
<evidence type="ECO:0000313" key="2">
    <source>
        <dbReference type="Proteomes" id="UP000712673"/>
    </source>
</evidence>
<comment type="caution">
    <text evidence="1">The sequence shown here is derived from an EMBL/GenBank/DDBJ whole genome shotgun (WGS) entry which is preliminary data.</text>
</comment>
<organism evidence="1 2">
    <name type="scientific">Tectimicrobiota bacterium</name>
    <dbReference type="NCBI Taxonomy" id="2528274"/>
    <lineage>
        <taxon>Bacteria</taxon>
        <taxon>Pseudomonadati</taxon>
        <taxon>Nitrospinota/Tectimicrobiota group</taxon>
        <taxon>Candidatus Tectimicrobiota</taxon>
    </lineage>
</organism>
<dbReference type="EMBL" id="VGLS01000927">
    <property type="protein sequence ID" value="MBM3226483.1"/>
    <property type="molecule type" value="Genomic_DNA"/>
</dbReference>
<sequence length="132" mass="14674">MMNYVRCINNAAYVRLPEEAVNAPLADLTLGAVYKVLPSQPSEQDAGFLRVIDNSGEDYLYPASYFQPLDWSPSPADEASGTTTLTMHLDPRTKAILRAEALASHTSMSALVRQWIEERLELQRGPEHRPAS</sequence>
<dbReference type="Proteomes" id="UP000712673">
    <property type="component" value="Unassembled WGS sequence"/>
</dbReference>
<reference evidence="1" key="1">
    <citation type="submission" date="2019-03" db="EMBL/GenBank/DDBJ databases">
        <title>Lake Tanganyika Metagenome-Assembled Genomes (MAGs).</title>
        <authorList>
            <person name="Tran P."/>
        </authorList>
    </citation>
    <scope>NUCLEOTIDE SEQUENCE</scope>
    <source>
        <strain evidence="1">K_DeepCast_65m_m2_066</strain>
    </source>
</reference>
<gene>
    <name evidence="1" type="ORF">FJZ47_22185</name>
</gene>
<protein>
    <submittedName>
        <fullName evidence="1">Uncharacterized protein</fullName>
    </submittedName>
</protein>